<dbReference type="SMART" id="SM00406">
    <property type="entry name" value="IGv"/>
    <property type="match status" value="1"/>
</dbReference>
<dbReference type="GO" id="GO:0042101">
    <property type="term" value="C:T cell receptor complex"/>
    <property type="evidence" value="ECO:0007669"/>
    <property type="project" value="UniProtKB-KW"/>
</dbReference>
<dbReference type="Proteomes" id="UP000265080">
    <property type="component" value="Chromosome 10"/>
</dbReference>
<dbReference type="PANTHER" id="PTHR19367">
    <property type="entry name" value="T-CELL RECEPTOR ALPHA CHAIN V REGION"/>
    <property type="match status" value="1"/>
</dbReference>
<evidence type="ECO:0000256" key="4">
    <source>
        <dbReference type="ARBA" id="ARBA00023319"/>
    </source>
</evidence>
<dbReference type="PROSITE" id="PS50835">
    <property type="entry name" value="IG_LIKE"/>
    <property type="match status" value="1"/>
</dbReference>
<sequence>VLIVAKRNILSLWKNEDVPSFKTWLSETTKSSLEGSTVTLSCKYSKTVAATDDFFWYRKHSEKPPEFLIFHYGTQNVTAAGLFVTVSDDKNHIIMKISSAAVSDSAVYYYGPASFQCDLILSNNDMKNCR</sequence>
<keyword evidence="5" id="KW-1279">T cell receptor</keyword>
<evidence type="ECO:0000313" key="7">
    <source>
        <dbReference type="Ensembl" id="ENSAPEP00000014479.1"/>
    </source>
</evidence>
<dbReference type="AlphaFoldDB" id="A0A3P8SQK6"/>
<dbReference type="InterPro" id="IPR051287">
    <property type="entry name" value="TCR_variable_region"/>
</dbReference>
<dbReference type="CDD" id="cd00099">
    <property type="entry name" value="IgV"/>
    <property type="match status" value="1"/>
</dbReference>
<protein>
    <recommendedName>
        <fullName evidence="6">Ig-like domain-containing protein</fullName>
    </recommendedName>
</protein>
<evidence type="ECO:0000259" key="6">
    <source>
        <dbReference type="PROSITE" id="PS50835"/>
    </source>
</evidence>
<proteinExistence type="predicted"/>
<dbReference type="InterPro" id="IPR013783">
    <property type="entry name" value="Ig-like_fold"/>
</dbReference>
<reference evidence="7" key="3">
    <citation type="submission" date="2025-09" db="UniProtKB">
        <authorList>
            <consortium name="Ensembl"/>
        </authorList>
    </citation>
    <scope>IDENTIFICATION</scope>
</reference>
<evidence type="ECO:0000313" key="8">
    <source>
        <dbReference type="Proteomes" id="UP000265080"/>
    </source>
</evidence>
<dbReference type="InterPro" id="IPR013106">
    <property type="entry name" value="Ig_V-set"/>
</dbReference>
<reference evidence="7 8" key="1">
    <citation type="submission" date="2018-03" db="EMBL/GenBank/DDBJ databases">
        <title>Finding Nemo's genes: A chromosome-scale reference assembly of the genome of the orange clownfish Amphiprion percula.</title>
        <authorList>
            <person name="Lehmann R."/>
        </authorList>
    </citation>
    <scope>NUCLEOTIDE SEQUENCE</scope>
</reference>
<dbReference type="Ensembl" id="ENSAPET00000014863.1">
    <property type="protein sequence ID" value="ENSAPEP00000014479.1"/>
    <property type="gene ID" value="ENSAPEG00000010326.1"/>
</dbReference>
<keyword evidence="4" id="KW-0393">Immunoglobulin domain</keyword>
<dbReference type="Pfam" id="PF07686">
    <property type="entry name" value="V-set"/>
    <property type="match status" value="1"/>
</dbReference>
<organism evidence="7 8">
    <name type="scientific">Amphiprion percula</name>
    <name type="common">Orange clownfish</name>
    <name type="synonym">Lutjanus percula</name>
    <dbReference type="NCBI Taxonomy" id="161767"/>
    <lineage>
        <taxon>Eukaryota</taxon>
        <taxon>Metazoa</taxon>
        <taxon>Chordata</taxon>
        <taxon>Craniata</taxon>
        <taxon>Vertebrata</taxon>
        <taxon>Euteleostomi</taxon>
        <taxon>Actinopterygii</taxon>
        <taxon>Neopterygii</taxon>
        <taxon>Teleostei</taxon>
        <taxon>Neoteleostei</taxon>
        <taxon>Acanthomorphata</taxon>
        <taxon>Ovalentaria</taxon>
        <taxon>Pomacentridae</taxon>
        <taxon>Amphiprion</taxon>
    </lineage>
</organism>
<keyword evidence="1" id="KW-0732">Signal</keyword>
<dbReference type="InterPro" id="IPR007110">
    <property type="entry name" value="Ig-like_dom"/>
</dbReference>
<keyword evidence="2" id="KW-1064">Adaptive immunity</keyword>
<keyword evidence="3" id="KW-0675">Receptor</keyword>
<evidence type="ECO:0000256" key="5">
    <source>
        <dbReference type="ARBA" id="ARBA00043266"/>
    </source>
</evidence>
<dbReference type="GO" id="GO:0002250">
    <property type="term" value="P:adaptive immune response"/>
    <property type="evidence" value="ECO:0007669"/>
    <property type="project" value="UniProtKB-KW"/>
</dbReference>
<evidence type="ECO:0000256" key="1">
    <source>
        <dbReference type="ARBA" id="ARBA00022729"/>
    </source>
</evidence>
<dbReference type="GeneTree" id="ENSGT00980000198715"/>
<dbReference type="SUPFAM" id="SSF48726">
    <property type="entry name" value="Immunoglobulin"/>
    <property type="match status" value="1"/>
</dbReference>
<keyword evidence="5" id="KW-0391">Immunity</keyword>
<name>A0A3P8SQK6_AMPPE</name>
<evidence type="ECO:0000256" key="2">
    <source>
        <dbReference type="ARBA" id="ARBA00023130"/>
    </source>
</evidence>
<evidence type="ECO:0000256" key="3">
    <source>
        <dbReference type="ARBA" id="ARBA00023170"/>
    </source>
</evidence>
<reference evidence="7" key="2">
    <citation type="submission" date="2025-08" db="UniProtKB">
        <authorList>
            <consortium name="Ensembl"/>
        </authorList>
    </citation>
    <scope>IDENTIFICATION</scope>
</reference>
<feature type="domain" description="Ig-like" evidence="6">
    <location>
        <begin position="19"/>
        <end position="130"/>
    </location>
</feature>
<accession>A0A3P8SQK6</accession>
<dbReference type="PANTHER" id="PTHR19367:SF18">
    <property type="entry name" value="T CELL RECEPTOR ALPHA VARIABLE 16"/>
    <property type="match status" value="1"/>
</dbReference>
<dbReference type="InterPro" id="IPR036179">
    <property type="entry name" value="Ig-like_dom_sf"/>
</dbReference>
<dbReference type="Gene3D" id="2.60.40.10">
    <property type="entry name" value="Immunoglobulins"/>
    <property type="match status" value="1"/>
</dbReference>
<keyword evidence="8" id="KW-1185">Reference proteome</keyword>